<feature type="domain" description="Cyclic nucleotide-binding" evidence="1">
    <location>
        <begin position="37"/>
        <end position="141"/>
    </location>
</feature>
<proteinExistence type="predicted"/>
<dbReference type="AlphaFoldDB" id="A0A1I2G5G8"/>
<dbReference type="STRING" id="74348.SAMN04488523_11937"/>
<gene>
    <name evidence="2" type="ORF">SAMN04488523_11937</name>
</gene>
<name>A0A1I2G5G8_9RHOB</name>
<dbReference type="InterPro" id="IPR000595">
    <property type="entry name" value="cNMP-bd_dom"/>
</dbReference>
<reference evidence="3" key="1">
    <citation type="submission" date="2016-10" db="EMBL/GenBank/DDBJ databases">
        <authorList>
            <person name="Varghese N."/>
            <person name="Submissions S."/>
        </authorList>
    </citation>
    <scope>NUCLEOTIDE SEQUENCE [LARGE SCALE GENOMIC DNA]</scope>
    <source>
        <strain evidence="3">DSM 11443</strain>
    </source>
</reference>
<evidence type="ECO:0000313" key="3">
    <source>
        <dbReference type="Proteomes" id="UP000198977"/>
    </source>
</evidence>
<dbReference type="PROSITE" id="PS50042">
    <property type="entry name" value="CNMP_BINDING_3"/>
    <property type="match status" value="1"/>
</dbReference>
<dbReference type="SMART" id="SM00100">
    <property type="entry name" value="cNMP"/>
    <property type="match status" value="1"/>
</dbReference>
<dbReference type="InterPro" id="IPR018490">
    <property type="entry name" value="cNMP-bd_dom_sf"/>
</dbReference>
<dbReference type="Proteomes" id="UP000198977">
    <property type="component" value="Unassembled WGS sequence"/>
</dbReference>
<protein>
    <submittedName>
        <fullName evidence="2">Cyclic nucleotide-binding domain-containing protein</fullName>
    </submittedName>
</protein>
<evidence type="ECO:0000259" key="1">
    <source>
        <dbReference type="PROSITE" id="PS50042"/>
    </source>
</evidence>
<organism evidence="2 3">
    <name type="scientific">Sulfitobacter brevis</name>
    <dbReference type="NCBI Taxonomy" id="74348"/>
    <lineage>
        <taxon>Bacteria</taxon>
        <taxon>Pseudomonadati</taxon>
        <taxon>Pseudomonadota</taxon>
        <taxon>Alphaproteobacteria</taxon>
        <taxon>Rhodobacterales</taxon>
        <taxon>Roseobacteraceae</taxon>
        <taxon>Sulfitobacter</taxon>
    </lineage>
</organism>
<dbReference type="Pfam" id="PF00027">
    <property type="entry name" value="cNMP_binding"/>
    <property type="match status" value="1"/>
</dbReference>
<accession>A0A1I2G5G8</accession>
<sequence length="159" mass="17425">MQQCRLSGVTREITGGEDHTVSADLSRKLRALERAELFSGLARKQLRLLAFGARWYHAEAGDYVFHQGDDLSIGAFLVWECTAELLDPRQEGDARIITTSKPGDLVGELGLIRGVPRALDMRAFSDLTCLRVSAADFLAVVKNDAATAYKLLQVVAGYV</sequence>
<dbReference type="Gene3D" id="2.60.120.10">
    <property type="entry name" value="Jelly Rolls"/>
    <property type="match status" value="1"/>
</dbReference>
<dbReference type="CDD" id="cd00038">
    <property type="entry name" value="CAP_ED"/>
    <property type="match status" value="1"/>
</dbReference>
<evidence type="ECO:0000313" key="2">
    <source>
        <dbReference type="EMBL" id="SFF12227.1"/>
    </source>
</evidence>
<dbReference type="EMBL" id="FOMW01000019">
    <property type="protein sequence ID" value="SFF12227.1"/>
    <property type="molecule type" value="Genomic_DNA"/>
</dbReference>
<dbReference type="SUPFAM" id="SSF51206">
    <property type="entry name" value="cAMP-binding domain-like"/>
    <property type="match status" value="1"/>
</dbReference>
<keyword evidence="3" id="KW-1185">Reference proteome</keyword>
<dbReference type="OrthoDB" id="9807547at2"/>
<dbReference type="InterPro" id="IPR014710">
    <property type="entry name" value="RmlC-like_jellyroll"/>
</dbReference>